<keyword evidence="1" id="KW-1133">Transmembrane helix</keyword>
<protein>
    <submittedName>
        <fullName evidence="2">Uncharacterized protein</fullName>
    </submittedName>
</protein>
<dbReference type="EMBL" id="ADMN01000089">
    <property type="protein sequence ID" value="EFF63319.1"/>
    <property type="molecule type" value="Genomic_DNA"/>
</dbReference>
<dbReference type="Proteomes" id="UP000002938">
    <property type="component" value="Unassembled WGS sequence"/>
</dbReference>
<proteinExistence type="predicted"/>
<accession>A0ABP2I1L3</accession>
<comment type="caution">
    <text evidence="2">The sequence shown here is derived from an EMBL/GenBank/DDBJ whole genome shotgun (WGS) entry which is preliminary data.</text>
</comment>
<gene>
    <name evidence="2" type="ORF">CUW_2853</name>
</gene>
<reference evidence="2 3" key="1">
    <citation type="journal article" date="2011" name="J. Bacteriol.">
        <title>Draft Genome Sequence of Turicibacter sanguinis PC909, Isolated from Human Feces.</title>
        <authorList>
            <person name="Cuiv P.O."/>
            <person name="Klaassens E.S."/>
            <person name="Durkin A.S."/>
            <person name="Harkins D.M."/>
            <person name="Foster L."/>
            <person name="McCorrison J."/>
            <person name="Torralba M."/>
            <person name="Nelson K.E."/>
            <person name="Morrison M."/>
        </authorList>
    </citation>
    <scope>NUCLEOTIDE SEQUENCE [LARGE SCALE GENOMIC DNA]</scope>
    <source>
        <strain evidence="2 3">PC909</strain>
    </source>
</reference>
<feature type="transmembrane region" description="Helical" evidence="1">
    <location>
        <begin position="21"/>
        <end position="47"/>
    </location>
</feature>
<organism evidence="2 3">
    <name type="scientific">Turicibacter sanguinis PC909</name>
    <dbReference type="NCBI Taxonomy" id="702450"/>
    <lineage>
        <taxon>Bacteria</taxon>
        <taxon>Bacillati</taxon>
        <taxon>Bacillota</taxon>
        <taxon>Erysipelotrichia</taxon>
        <taxon>Erysipelotrichales</taxon>
        <taxon>Turicibacteraceae</taxon>
        <taxon>Turicibacter</taxon>
    </lineage>
</organism>
<name>A0ABP2I1L3_9FIRM</name>
<keyword evidence="3" id="KW-1185">Reference proteome</keyword>
<evidence type="ECO:0000256" key="1">
    <source>
        <dbReference type="SAM" id="Phobius"/>
    </source>
</evidence>
<sequence length="48" mass="5768">MFFYLISNLSNLLQKRLYKDNLLFFTLHFMINNNSIFISFTGAKYIVL</sequence>
<keyword evidence="1" id="KW-0472">Membrane</keyword>
<keyword evidence="1" id="KW-0812">Transmembrane</keyword>
<evidence type="ECO:0000313" key="2">
    <source>
        <dbReference type="EMBL" id="EFF63319.1"/>
    </source>
</evidence>
<evidence type="ECO:0000313" key="3">
    <source>
        <dbReference type="Proteomes" id="UP000002938"/>
    </source>
</evidence>